<evidence type="ECO:0000256" key="1">
    <source>
        <dbReference type="SAM" id="Phobius"/>
    </source>
</evidence>
<evidence type="ECO:0000259" key="2">
    <source>
        <dbReference type="Pfam" id="PF04892"/>
    </source>
</evidence>
<feature type="transmembrane region" description="Helical" evidence="1">
    <location>
        <begin position="102"/>
        <end position="123"/>
    </location>
</feature>
<dbReference type="EMBL" id="JBANDL010000002">
    <property type="protein sequence ID" value="MEI2456988.1"/>
    <property type="molecule type" value="Genomic_DNA"/>
</dbReference>
<name>A0AAU8MVH1_9GAMM</name>
<accession>A0AAU8MVH1</accession>
<keyword evidence="1" id="KW-0472">Membrane</keyword>
<proteinExistence type="predicted"/>
<keyword evidence="5" id="KW-1185">Reference proteome</keyword>
<keyword evidence="1" id="KW-0812">Transmembrane</keyword>
<keyword evidence="1" id="KW-1133">Transmembrane helix</keyword>
<feature type="transmembrane region" description="Helical" evidence="1">
    <location>
        <begin position="49"/>
        <end position="64"/>
    </location>
</feature>
<dbReference type="InterPro" id="IPR006976">
    <property type="entry name" value="VanZ-like"/>
</dbReference>
<dbReference type="AlphaFoldDB" id="A0AAU8MVH1"/>
<reference evidence="4" key="2">
    <citation type="submission" date="2024-06" db="EMBL/GenBank/DDBJ databases">
        <authorList>
            <person name="Li S."/>
        </authorList>
    </citation>
    <scope>NUCLEOTIDE SEQUENCE</scope>
    <source>
        <strain evidence="4">SR10</strain>
    </source>
</reference>
<sequence>MSVLREFRRPALWCALGAAMVLAVVGATLLPAHDLPPTPFSGFDKIEHFSAYAAMSVYAGMLFARRRAQAVAAAALIALGVALEFAQAGLTQSRTGDVVDALANSLGALFGLLLAATPIAGWLQRLDRRLAPRAG</sequence>
<dbReference type="RefSeq" id="WP_064749385.1">
    <property type="nucleotide sequence ID" value="NZ_CP159925.1"/>
</dbReference>
<feature type="domain" description="VanZ-like" evidence="2">
    <location>
        <begin position="43"/>
        <end position="115"/>
    </location>
</feature>
<dbReference type="Proteomes" id="UP001387215">
    <property type="component" value="Unassembled WGS sequence"/>
</dbReference>
<feature type="transmembrane region" description="Helical" evidence="1">
    <location>
        <begin position="71"/>
        <end position="90"/>
    </location>
</feature>
<evidence type="ECO:0000313" key="5">
    <source>
        <dbReference type="Proteomes" id="UP001387215"/>
    </source>
</evidence>
<evidence type="ECO:0000313" key="4">
    <source>
        <dbReference type="EMBL" id="XCO75975.1"/>
    </source>
</evidence>
<protein>
    <submittedName>
        <fullName evidence="4">VanZ family protein</fullName>
    </submittedName>
</protein>
<dbReference type="EMBL" id="CP159925">
    <property type="protein sequence ID" value="XCO75975.1"/>
    <property type="molecule type" value="Genomic_DNA"/>
</dbReference>
<dbReference type="NCBIfam" id="NF037970">
    <property type="entry name" value="vanZ_1"/>
    <property type="match status" value="1"/>
</dbReference>
<evidence type="ECO:0000313" key="3">
    <source>
        <dbReference type="EMBL" id="MEI2456988.1"/>
    </source>
</evidence>
<dbReference type="Pfam" id="PF04892">
    <property type="entry name" value="VanZ"/>
    <property type="match status" value="1"/>
</dbReference>
<gene>
    <name evidence="4" type="ORF">ABU614_04040</name>
    <name evidence="3" type="ORF">V2J18_20220</name>
</gene>
<dbReference type="PANTHER" id="PTHR28008:SF1">
    <property type="entry name" value="DOMAIN PROTEIN, PUTATIVE (AFU_ORTHOLOGUE AFUA_3G10980)-RELATED"/>
    <property type="match status" value="1"/>
</dbReference>
<feature type="transmembrane region" description="Helical" evidence="1">
    <location>
        <begin position="12"/>
        <end position="29"/>
    </location>
</feature>
<organism evidence="4">
    <name type="scientific">Lysobacter firmicutimachus</name>
    <dbReference type="NCBI Taxonomy" id="1792846"/>
    <lineage>
        <taxon>Bacteria</taxon>
        <taxon>Pseudomonadati</taxon>
        <taxon>Pseudomonadota</taxon>
        <taxon>Gammaproteobacteria</taxon>
        <taxon>Lysobacterales</taxon>
        <taxon>Lysobacteraceae</taxon>
        <taxon>Lysobacter</taxon>
    </lineage>
</organism>
<reference evidence="3 5" key="1">
    <citation type="submission" date="2024-02" db="EMBL/GenBank/DDBJ databases">
        <title>Lysobacter Genome Sequencing and Mining.</title>
        <authorList>
            <person name="Bierman J."/>
            <person name="Walker M.C."/>
        </authorList>
    </citation>
    <scope>NUCLEOTIDE SEQUENCE [LARGE SCALE GENOMIC DNA]</scope>
    <source>
        <strain evidence="3 5">PB6250</strain>
    </source>
</reference>
<dbReference type="PANTHER" id="PTHR28008">
    <property type="entry name" value="DOMAIN PROTEIN, PUTATIVE (AFU_ORTHOLOGUE AFUA_3G10980)-RELATED"/>
    <property type="match status" value="1"/>
</dbReference>